<dbReference type="PRINTS" id="PR00368">
    <property type="entry name" value="FADPNR"/>
</dbReference>
<proteinExistence type="predicted"/>
<dbReference type="Pfam" id="PF00890">
    <property type="entry name" value="FAD_binding_2"/>
    <property type="match status" value="1"/>
</dbReference>
<evidence type="ECO:0000313" key="5">
    <source>
        <dbReference type="Proteomes" id="UP000186914"/>
    </source>
</evidence>
<dbReference type="EMBL" id="FTNO01000001">
    <property type="protein sequence ID" value="SIR03531.1"/>
    <property type="molecule type" value="Genomic_DNA"/>
</dbReference>
<organism evidence="4 5">
    <name type="scientific">Haladaptatus litoreus</name>
    <dbReference type="NCBI Taxonomy" id="553468"/>
    <lineage>
        <taxon>Archaea</taxon>
        <taxon>Methanobacteriati</taxon>
        <taxon>Methanobacteriota</taxon>
        <taxon>Stenosarchaea group</taxon>
        <taxon>Halobacteria</taxon>
        <taxon>Halobacteriales</taxon>
        <taxon>Haladaptataceae</taxon>
        <taxon>Haladaptatus</taxon>
    </lineage>
</organism>
<dbReference type="RefSeq" id="WP_076428822.1">
    <property type="nucleotide sequence ID" value="NZ_FTNO01000001.1"/>
</dbReference>
<dbReference type="Proteomes" id="UP000186914">
    <property type="component" value="Unassembled WGS sequence"/>
</dbReference>
<accession>A0A1N6XMU2</accession>
<evidence type="ECO:0000256" key="2">
    <source>
        <dbReference type="ARBA" id="ARBA00023002"/>
    </source>
</evidence>
<dbReference type="Gene3D" id="3.50.50.60">
    <property type="entry name" value="FAD/NAD(P)-binding domain"/>
    <property type="match status" value="1"/>
</dbReference>
<evidence type="ECO:0000313" key="4">
    <source>
        <dbReference type="EMBL" id="SIR03531.1"/>
    </source>
</evidence>
<dbReference type="InterPro" id="IPR003953">
    <property type="entry name" value="FAD-dep_OxRdtase_2_FAD-bd"/>
</dbReference>
<sequence>MTRYDVVIVGGGVAGLSAGTFTARADLDTLVVNDGVSILYRNAILENFPGFPAGIDSRLFCLMLEEQAERAGCARLDATVSDVRHAEDGDGFSVETDDETIDADRIIAASWSDSDYLDGLGLDFEQSGSKQFVSVDDTGRTGVDGLYAAGRLADKYHQAIVSAGHGSQVGLTVVHDADPDFYHDWVAPEGYFTNRDREVPVGCEEISEDERQRRARRAHDRLRKYVEEWEDETPVPHPSFVEEME</sequence>
<keyword evidence="1" id="KW-0285">Flavoprotein</keyword>
<reference evidence="5" key="1">
    <citation type="submission" date="2017-01" db="EMBL/GenBank/DDBJ databases">
        <authorList>
            <person name="Varghese N."/>
            <person name="Submissions S."/>
        </authorList>
    </citation>
    <scope>NUCLEOTIDE SEQUENCE [LARGE SCALE GENOMIC DNA]</scope>
    <source>
        <strain evidence="5">CGMCC 1.7737</strain>
    </source>
</reference>
<protein>
    <submittedName>
        <fullName evidence="4">FAD binding domain-containing protein</fullName>
    </submittedName>
</protein>
<keyword evidence="5" id="KW-1185">Reference proteome</keyword>
<dbReference type="SUPFAM" id="SSF51905">
    <property type="entry name" value="FAD/NAD(P)-binding domain"/>
    <property type="match status" value="1"/>
</dbReference>
<evidence type="ECO:0000256" key="1">
    <source>
        <dbReference type="ARBA" id="ARBA00022630"/>
    </source>
</evidence>
<dbReference type="PRINTS" id="PR00469">
    <property type="entry name" value="PNDRDTASEII"/>
</dbReference>
<dbReference type="PANTHER" id="PTHR48105">
    <property type="entry name" value="THIOREDOXIN REDUCTASE 1-RELATED-RELATED"/>
    <property type="match status" value="1"/>
</dbReference>
<dbReference type="AlphaFoldDB" id="A0A1N6XMU2"/>
<name>A0A1N6XMU2_9EURY</name>
<evidence type="ECO:0000259" key="3">
    <source>
        <dbReference type="Pfam" id="PF00890"/>
    </source>
</evidence>
<keyword evidence="2" id="KW-0560">Oxidoreductase</keyword>
<dbReference type="InterPro" id="IPR036188">
    <property type="entry name" value="FAD/NAD-bd_sf"/>
</dbReference>
<feature type="domain" description="FAD-dependent oxidoreductase 2 FAD-binding" evidence="3">
    <location>
        <begin position="5"/>
        <end position="35"/>
    </location>
</feature>
<dbReference type="InterPro" id="IPR050097">
    <property type="entry name" value="Ferredoxin-NADP_redctase_2"/>
</dbReference>
<dbReference type="OrthoDB" id="341719at2157"/>
<gene>
    <name evidence="4" type="ORF">SAMN05421858_1193</name>
</gene>
<dbReference type="GO" id="GO:0016491">
    <property type="term" value="F:oxidoreductase activity"/>
    <property type="evidence" value="ECO:0007669"/>
    <property type="project" value="UniProtKB-KW"/>
</dbReference>